<dbReference type="NCBIfam" id="TIGR01499">
    <property type="entry name" value="folC"/>
    <property type="match status" value="1"/>
</dbReference>
<keyword evidence="10 21" id="KW-0547">Nucleotide-binding</keyword>
<comment type="caution">
    <text evidence="24">The sequence shown here is derived from an EMBL/GenBank/DDBJ whole genome shotgun (WGS) entry which is preliminary data.</text>
</comment>
<dbReference type="Gene3D" id="3.90.190.20">
    <property type="entry name" value="Mur ligase, C-terminal domain"/>
    <property type="match status" value="1"/>
</dbReference>
<comment type="function">
    <text evidence="1">Functions in two distinct reactions of the de novo folate biosynthetic pathway. Catalyzes the addition of a glutamate residue to dihydropteroate (7,8-dihydropteroate or H2Pte) to form dihydrofolate (7,8-dihydrofolate monoglutamate or H2Pte-Glu). Also catalyzes successive additions of L-glutamate to tetrahydrofolate or 10-formyltetrahydrofolate or 5,10-methylenetetrahydrofolate, leading to folylpolyglutamate derivatives.</text>
</comment>
<evidence type="ECO:0000256" key="1">
    <source>
        <dbReference type="ARBA" id="ARBA00002714"/>
    </source>
</evidence>
<name>A0ABX0HAA4_9BACT</name>
<dbReference type="PANTHER" id="PTHR11136">
    <property type="entry name" value="FOLYLPOLYGLUTAMATE SYNTHASE-RELATED"/>
    <property type="match status" value="1"/>
</dbReference>
<evidence type="ECO:0000256" key="13">
    <source>
        <dbReference type="ARBA" id="ARBA00022909"/>
    </source>
</evidence>
<evidence type="ECO:0000256" key="21">
    <source>
        <dbReference type="PIRNR" id="PIRNR001563"/>
    </source>
</evidence>
<evidence type="ECO:0000256" key="17">
    <source>
        <dbReference type="ARBA" id="ARBA00047493"/>
    </source>
</evidence>
<dbReference type="InterPro" id="IPR004101">
    <property type="entry name" value="Mur_ligase_C"/>
</dbReference>
<dbReference type="PIRSF" id="PIRSF001563">
    <property type="entry name" value="Folylpolyglu_synth"/>
    <property type="match status" value="1"/>
</dbReference>
<dbReference type="RefSeq" id="WP_166149477.1">
    <property type="nucleotide sequence ID" value="NZ_JAANYN010000008.1"/>
</dbReference>
<evidence type="ECO:0000256" key="11">
    <source>
        <dbReference type="ARBA" id="ARBA00022840"/>
    </source>
</evidence>
<comment type="catalytic activity">
    <reaction evidence="19">
        <text>(6R)-5,10-methylenetetrahydrofolyl-(gamma-L-Glu)(n) + L-glutamate + ATP = (6R)-5,10-methylenetetrahydrofolyl-(gamma-L-Glu)(n+1) + ADP + phosphate + H(+)</text>
        <dbReference type="Rhea" id="RHEA:51912"/>
        <dbReference type="Rhea" id="RHEA-COMP:13257"/>
        <dbReference type="Rhea" id="RHEA-COMP:13258"/>
        <dbReference type="ChEBI" id="CHEBI:15378"/>
        <dbReference type="ChEBI" id="CHEBI:29985"/>
        <dbReference type="ChEBI" id="CHEBI:30616"/>
        <dbReference type="ChEBI" id="CHEBI:43474"/>
        <dbReference type="ChEBI" id="CHEBI:136572"/>
        <dbReference type="ChEBI" id="CHEBI:456216"/>
        <dbReference type="EC" id="6.3.2.17"/>
    </reaction>
</comment>
<gene>
    <name evidence="24" type="ORF">G9Q97_18350</name>
</gene>
<evidence type="ECO:0000256" key="19">
    <source>
        <dbReference type="ARBA" id="ARBA00049035"/>
    </source>
</evidence>
<proteinExistence type="inferred from homology"/>
<keyword evidence="13" id="KW-0289">Folate biosynthesis</keyword>
<evidence type="ECO:0000259" key="22">
    <source>
        <dbReference type="Pfam" id="PF02875"/>
    </source>
</evidence>
<evidence type="ECO:0000313" key="25">
    <source>
        <dbReference type="Proteomes" id="UP000649799"/>
    </source>
</evidence>
<evidence type="ECO:0000256" key="3">
    <source>
        <dbReference type="ARBA" id="ARBA00005150"/>
    </source>
</evidence>
<comment type="pathway">
    <text evidence="2">Cofactor biosynthesis; tetrahydrofolate biosynthesis; 7,8-dihydrofolate from 2-amino-4-hydroxy-6-hydroxymethyl-7,8-dihydropteridine diphosphate and 4-aminobenzoate: step 2/2.</text>
</comment>
<comment type="catalytic activity">
    <reaction evidence="20">
        <text>7,8-dihydropteroate + L-glutamate + ATP = 7,8-dihydrofolate + ADP + phosphate + H(+)</text>
        <dbReference type="Rhea" id="RHEA:23584"/>
        <dbReference type="ChEBI" id="CHEBI:15378"/>
        <dbReference type="ChEBI" id="CHEBI:17839"/>
        <dbReference type="ChEBI" id="CHEBI:29985"/>
        <dbReference type="ChEBI" id="CHEBI:30616"/>
        <dbReference type="ChEBI" id="CHEBI:43474"/>
        <dbReference type="ChEBI" id="CHEBI:57451"/>
        <dbReference type="ChEBI" id="CHEBI:456216"/>
        <dbReference type="EC" id="6.3.2.12"/>
    </reaction>
</comment>
<dbReference type="EC" id="6.3.2.12" evidence="5"/>
<evidence type="ECO:0000256" key="2">
    <source>
        <dbReference type="ARBA" id="ARBA00004799"/>
    </source>
</evidence>
<evidence type="ECO:0000256" key="15">
    <source>
        <dbReference type="ARBA" id="ARBA00030592"/>
    </source>
</evidence>
<organism evidence="24 25">
    <name type="scientific">Cyclobacterium plantarum</name>
    <dbReference type="NCBI Taxonomy" id="2716263"/>
    <lineage>
        <taxon>Bacteria</taxon>
        <taxon>Pseudomonadati</taxon>
        <taxon>Bacteroidota</taxon>
        <taxon>Cytophagia</taxon>
        <taxon>Cytophagales</taxon>
        <taxon>Cyclobacteriaceae</taxon>
        <taxon>Cyclobacterium</taxon>
    </lineage>
</organism>
<comment type="catalytic activity">
    <reaction evidence="18">
        <text>10-formyltetrahydrofolyl-(gamma-L-Glu)(n) + L-glutamate + ATP = 10-formyltetrahydrofolyl-(gamma-L-Glu)(n+1) + ADP + phosphate + H(+)</text>
        <dbReference type="Rhea" id="RHEA:51904"/>
        <dbReference type="Rhea" id="RHEA-COMP:13088"/>
        <dbReference type="Rhea" id="RHEA-COMP:14300"/>
        <dbReference type="ChEBI" id="CHEBI:15378"/>
        <dbReference type="ChEBI" id="CHEBI:29985"/>
        <dbReference type="ChEBI" id="CHEBI:30616"/>
        <dbReference type="ChEBI" id="CHEBI:43474"/>
        <dbReference type="ChEBI" id="CHEBI:134413"/>
        <dbReference type="ChEBI" id="CHEBI:456216"/>
        <dbReference type="EC" id="6.3.2.17"/>
    </reaction>
</comment>
<evidence type="ECO:0000256" key="8">
    <source>
        <dbReference type="ARBA" id="ARBA00022598"/>
    </source>
</evidence>
<dbReference type="Pfam" id="PF02875">
    <property type="entry name" value="Mur_ligase_C"/>
    <property type="match status" value="1"/>
</dbReference>
<dbReference type="Proteomes" id="UP000649799">
    <property type="component" value="Unassembled WGS sequence"/>
</dbReference>
<keyword evidence="8 21" id="KW-0436">Ligase</keyword>
<dbReference type="InterPro" id="IPR018109">
    <property type="entry name" value="Folylpolyglutamate_synth_CS"/>
</dbReference>
<dbReference type="InterPro" id="IPR036615">
    <property type="entry name" value="Mur_ligase_C_dom_sf"/>
</dbReference>
<evidence type="ECO:0000256" key="5">
    <source>
        <dbReference type="ARBA" id="ARBA00013023"/>
    </source>
</evidence>
<evidence type="ECO:0000256" key="4">
    <source>
        <dbReference type="ARBA" id="ARBA00008276"/>
    </source>
</evidence>
<feature type="domain" description="Mur ligase central" evidence="23">
    <location>
        <begin position="51"/>
        <end position="270"/>
    </location>
</feature>
<sequence>MNYQESLDFLYHALPMFQRVGAPAFKKDLSNTLQLCERLGNPQNKFKSIHIAGTNGKGSSAHALAAVLQEAGYKTGLYTSPHLKSFRERIKVNGMEIPESQVIAFVEDHQFYLSALKPSFFEMTVALAFDYFSKKKVDVAVIETGMGGRFDSTNVILPILSLITNIGMDHMQFLGNTLDKIAFEKAGIIKAGIPVIIGETHPLTAPVFKKKAEENHSPICFADQSVKVTFDGLEQIADQDFKATYQVQPAFGKLRTITLDLLGKYQMKNLPGILKSLERLQEMGMDIRDEHIAEGLSKIKVNTGLKGRWQILGKKPLTICDTGHNTDGFKSILTQLNELNPENLFLVLGMVEDKDHDQILALLPKDAVYIFCQADQPRSLPAEKLMEKAKSHGLRGTSIPDVNQALAFAREKAGSSDLIFIGGSTFVVAELNEL</sequence>
<dbReference type="InterPro" id="IPR001645">
    <property type="entry name" value="Folylpolyglutamate_synth"/>
</dbReference>
<dbReference type="InterPro" id="IPR013221">
    <property type="entry name" value="Mur_ligase_cen"/>
</dbReference>
<evidence type="ECO:0000256" key="6">
    <source>
        <dbReference type="ARBA" id="ARBA00013025"/>
    </source>
</evidence>
<accession>A0ABX0HAA4</accession>
<dbReference type="Gene3D" id="3.40.1190.10">
    <property type="entry name" value="Mur-like, catalytic domain"/>
    <property type="match status" value="1"/>
</dbReference>
<evidence type="ECO:0000256" key="9">
    <source>
        <dbReference type="ARBA" id="ARBA00022723"/>
    </source>
</evidence>
<keyword evidence="9" id="KW-0479">Metal-binding</keyword>
<keyword evidence="12" id="KW-0460">Magnesium</keyword>
<feature type="domain" description="Mur ligase C-terminal" evidence="22">
    <location>
        <begin position="307"/>
        <end position="424"/>
    </location>
</feature>
<dbReference type="SUPFAM" id="SSF53244">
    <property type="entry name" value="MurD-like peptide ligases, peptide-binding domain"/>
    <property type="match status" value="1"/>
</dbReference>
<dbReference type="Pfam" id="PF08245">
    <property type="entry name" value="Mur_ligase_M"/>
    <property type="match status" value="1"/>
</dbReference>
<comment type="similarity">
    <text evidence="4 21">Belongs to the folylpolyglutamate synthase family.</text>
</comment>
<evidence type="ECO:0000256" key="12">
    <source>
        <dbReference type="ARBA" id="ARBA00022842"/>
    </source>
</evidence>
<evidence type="ECO:0000313" key="24">
    <source>
        <dbReference type="EMBL" id="NHE58776.1"/>
    </source>
</evidence>
<dbReference type="PANTHER" id="PTHR11136:SF0">
    <property type="entry name" value="DIHYDROFOLATE SYNTHETASE-RELATED"/>
    <property type="match status" value="1"/>
</dbReference>
<dbReference type="EC" id="6.3.2.17" evidence="6"/>
<dbReference type="PROSITE" id="PS01012">
    <property type="entry name" value="FOLYLPOLYGLU_SYNT_2"/>
    <property type="match status" value="1"/>
</dbReference>
<reference evidence="24 25" key="1">
    <citation type="submission" date="2020-03" db="EMBL/GenBank/DDBJ databases">
        <title>Cyclobacterium plantarum sp. nov., a marine bacterium isolated from a coastal-marine wetland.</title>
        <authorList>
            <person name="Sanchez-Porro C."/>
            <person name="Ventosa A."/>
            <person name="Amoozegar M."/>
        </authorList>
    </citation>
    <scope>NUCLEOTIDE SEQUENCE [LARGE SCALE GENOMIC DNA]</scope>
    <source>
        <strain evidence="24 25">GBPx2</strain>
    </source>
</reference>
<dbReference type="InterPro" id="IPR036565">
    <property type="entry name" value="Mur-like_cat_sf"/>
</dbReference>
<evidence type="ECO:0000259" key="23">
    <source>
        <dbReference type="Pfam" id="PF08245"/>
    </source>
</evidence>
<dbReference type="SUPFAM" id="SSF53623">
    <property type="entry name" value="MurD-like peptide ligases, catalytic domain"/>
    <property type="match status" value="1"/>
</dbReference>
<evidence type="ECO:0000256" key="10">
    <source>
        <dbReference type="ARBA" id="ARBA00022741"/>
    </source>
</evidence>
<dbReference type="EMBL" id="JAANYN010000008">
    <property type="protein sequence ID" value="NHE58776.1"/>
    <property type="molecule type" value="Genomic_DNA"/>
</dbReference>
<comment type="catalytic activity">
    <reaction evidence="17">
        <text>(6S)-5,6,7,8-tetrahydrofolyl-(gamma-L-Glu)(n) + L-glutamate + ATP = (6S)-5,6,7,8-tetrahydrofolyl-(gamma-L-Glu)(n+1) + ADP + phosphate + H(+)</text>
        <dbReference type="Rhea" id="RHEA:10580"/>
        <dbReference type="Rhea" id="RHEA-COMP:14738"/>
        <dbReference type="Rhea" id="RHEA-COMP:14740"/>
        <dbReference type="ChEBI" id="CHEBI:15378"/>
        <dbReference type="ChEBI" id="CHEBI:29985"/>
        <dbReference type="ChEBI" id="CHEBI:30616"/>
        <dbReference type="ChEBI" id="CHEBI:43474"/>
        <dbReference type="ChEBI" id="CHEBI:141005"/>
        <dbReference type="ChEBI" id="CHEBI:456216"/>
        <dbReference type="EC" id="6.3.2.17"/>
    </reaction>
</comment>
<evidence type="ECO:0000256" key="14">
    <source>
        <dbReference type="ARBA" id="ARBA00030048"/>
    </source>
</evidence>
<comment type="pathway">
    <text evidence="3">Cofactor biosynthesis; tetrahydrofolylpolyglutamate biosynthesis.</text>
</comment>
<evidence type="ECO:0000256" key="16">
    <source>
        <dbReference type="ARBA" id="ARBA00032510"/>
    </source>
</evidence>
<protein>
    <recommendedName>
        <fullName evidence="7">Dihydrofolate synthase/folylpolyglutamate synthase</fullName>
        <ecNumber evidence="5">6.3.2.12</ecNumber>
        <ecNumber evidence="6">6.3.2.17</ecNumber>
    </recommendedName>
    <alternativeName>
        <fullName evidence="16">Folylpoly-gamma-glutamate synthetase-dihydrofolate synthetase</fullName>
    </alternativeName>
    <alternativeName>
        <fullName evidence="14">Folylpolyglutamate synthetase</fullName>
    </alternativeName>
    <alternativeName>
        <fullName evidence="15">Tetrahydrofolylpolyglutamate synthase</fullName>
    </alternativeName>
</protein>
<evidence type="ECO:0000256" key="18">
    <source>
        <dbReference type="ARBA" id="ARBA00047808"/>
    </source>
</evidence>
<evidence type="ECO:0000256" key="7">
    <source>
        <dbReference type="ARBA" id="ARBA00019357"/>
    </source>
</evidence>
<evidence type="ECO:0000256" key="20">
    <source>
        <dbReference type="ARBA" id="ARBA00049161"/>
    </source>
</evidence>
<keyword evidence="25" id="KW-1185">Reference proteome</keyword>
<keyword evidence="11 21" id="KW-0067">ATP-binding</keyword>